<feature type="compositionally biased region" description="Low complexity" evidence="7">
    <location>
        <begin position="178"/>
        <end position="195"/>
    </location>
</feature>
<organism evidence="8 9">
    <name type="scientific">Diplogelasinospora grovesii</name>
    <dbReference type="NCBI Taxonomy" id="303347"/>
    <lineage>
        <taxon>Eukaryota</taxon>
        <taxon>Fungi</taxon>
        <taxon>Dikarya</taxon>
        <taxon>Ascomycota</taxon>
        <taxon>Pezizomycotina</taxon>
        <taxon>Sordariomycetes</taxon>
        <taxon>Sordariomycetidae</taxon>
        <taxon>Sordariales</taxon>
        <taxon>Diplogelasinosporaceae</taxon>
        <taxon>Diplogelasinospora</taxon>
    </lineage>
</organism>
<keyword evidence="4" id="KW-0408">Iron</keyword>
<proteinExistence type="inferred from homology"/>
<dbReference type="GO" id="GO:0051539">
    <property type="term" value="F:4 iron, 4 sulfur cluster binding"/>
    <property type="evidence" value="ECO:0007669"/>
    <property type="project" value="UniProtKB-KW"/>
</dbReference>
<dbReference type="PANTHER" id="PTHR14464">
    <property type="entry name" value="EXONUCLEASE V"/>
    <property type="match status" value="1"/>
</dbReference>
<feature type="region of interest" description="Disordered" evidence="7">
    <location>
        <begin position="328"/>
        <end position="347"/>
    </location>
</feature>
<dbReference type="Pfam" id="PF09810">
    <property type="entry name" value="Exo5"/>
    <property type="match status" value="1"/>
</dbReference>
<sequence>MATHALDSDSNSDSDYGYDLTAEEEHLVSALVEDIPPLAAAPAVRGHSTTPPSWESQAGSTSSPPKTIEVAAVSGLPTDVVEALDDLDENDLSFDISELEEPNAGYSHGPEPSEEGGPQGERKLSPFVSRDANSGLASFVFKTRPRSFPTTTLAEADEADVSYPDLSRALSDVQKTRASSAPAAETTSESETPAPKTNKDTKAPPIIRFRTFPKKPFSVSDLTAGSWCELQYYYTLTRLPGGKRTRTAAMKGGTEIHEKLEREVYTTVQVDVKKKEDAFGLKLWNIIQGLRTLRDTGLTRELEVWGLIDGNVVNGVIDGLSYKNPDPDLEEDVLSSRGSQSTQDAQQQKITEYFASGTSGATAERKEIFITDVKTRASDKPPSQAAMRAAIIQLFLYHRFLSQMASDKLDYLGVFGRYGLDPDGTFSDAFMAQIGSLHDEVFYDADSHVDSISAVTSSSRNGPSSLSSPYTPEPDLIRYRSLRALLPLLKFEIQLTFPHGASSLGQIVAVEYRRRRPAPDDSDSDSDGDGDGDGEERRGGSVICVNSFYVDKDLLDRYLTEDQQWWRGEREPRGVPLVEAFKCRSCEFVDTCEWRNNLDQEALRKARLKRLNADDVSGRQSQAFNSGGGGRQKRMASTQW</sequence>
<evidence type="ECO:0000256" key="3">
    <source>
        <dbReference type="ARBA" id="ARBA00011245"/>
    </source>
</evidence>
<keyword evidence="4" id="KW-0479">Metal-binding</keyword>
<feature type="region of interest" description="Disordered" evidence="7">
    <location>
        <begin position="172"/>
        <end position="202"/>
    </location>
</feature>
<evidence type="ECO:0000256" key="2">
    <source>
        <dbReference type="ARBA" id="ARBA00009797"/>
    </source>
</evidence>
<reference evidence="9" key="1">
    <citation type="journal article" date="2023" name="Mol. Phylogenet. Evol.">
        <title>Genome-scale phylogeny and comparative genomics of the fungal order Sordariales.</title>
        <authorList>
            <person name="Hensen N."/>
            <person name="Bonometti L."/>
            <person name="Westerberg I."/>
            <person name="Brannstrom I.O."/>
            <person name="Guillou S."/>
            <person name="Cros-Aarteil S."/>
            <person name="Calhoun S."/>
            <person name="Haridas S."/>
            <person name="Kuo A."/>
            <person name="Mondo S."/>
            <person name="Pangilinan J."/>
            <person name="Riley R."/>
            <person name="LaButti K."/>
            <person name="Andreopoulos B."/>
            <person name="Lipzen A."/>
            <person name="Chen C."/>
            <person name="Yan M."/>
            <person name="Daum C."/>
            <person name="Ng V."/>
            <person name="Clum A."/>
            <person name="Steindorff A."/>
            <person name="Ohm R.A."/>
            <person name="Martin F."/>
            <person name="Silar P."/>
            <person name="Natvig D.O."/>
            <person name="Lalanne C."/>
            <person name="Gautier V."/>
            <person name="Ament-Velasquez S.L."/>
            <person name="Kruys A."/>
            <person name="Hutchinson M.I."/>
            <person name="Powell A.J."/>
            <person name="Barry K."/>
            <person name="Miller A.N."/>
            <person name="Grigoriev I.V."/>
            <person name="Debuchy R."/>
            <person name="Gladieux P."/>
            <person name="Hiltunen Thoren M."/>
            <person name="Johannesson H."/>
        </authorList>
    </citation>
    <scope>NUCLEOTIDE SEQUENCE [LARGE SCALE GENOMIC DNA]</scope>
    <source>
        <strain evidence="9">CBS 340.73</strain>
    </source>
</reference>
<comment type="caution">
    <text evidence="8">The sequence shown here is derived from an EMBL/GenBank/DDBJ whole genome shotgun (WGS) entry which is preliminary data.</text>
</comment>
<evidence type="ECO:0000256" key="4">
    <source>
        <dbReference type="ARBA" id="ARBA00022485"/>
    </source>
</evidence>
<keyword evidence="9" id="KW-1185">Reference proteome</keyword>
<keyword evidence="6 8" id="KW-0269">Exonuclease</keyword>
<dbReference type="EMBL" id="MU853970">
    <property type="protein sequence ID" value="KAK3934662.1"/>
    <property type="molecule type" value="Genomic_DNA"/>
</dbReference>
<evidence type="ECO:0000256" key="6">
    <source>
        <dbReference type="ARBA" id="ARBA00022839"/>
    </source>
</evidence>
<dbReference type="GO" id="GO:0045145">
    <property type="term" value="F:single-stranded DNA 5'-3' DNA exonuclease activity"/>
    <property type="evidence" value="ECO:0007669"/>
    <property type="project" value="InterPro"/>
</dbReference>
<keyword evidence="4" id="KW-0004">4Fe-4S</keyword>
<dbReference type="Proteomes" id="UP001303473">
    <property type="component" value="Unassembled WGS sequence"/>
</dbReference>
<feature type="region of interest" description="Disordered" evidence="7">
    <location>
        <begin position="1"/>
        <end position="20"/>
    </location>
</feature>
<feature type="compositionally biased region" description="Polar residues" evidence="7">
    <location>
        <begin position="47"/>
        <end position="65"/>
    </location>
</feature>
<evidence type="ECO:0000256" key="1">
    <source>
        <dbReference type="ARBA" id="ARBA00001966"/>
    </source>
</evidence>
<dbReference type="InterPro" id="IPR019190">
    <property type="entry name" value="EXOV"/>
</dbReference>
<gene>
    <name evidence="8" type="ORF">QBC46DRAFT_324767</name>
</gene>
<keyword evidence="6 8" id="KW-0378">Hydrolase</keyword>
<feature type="region of interest" description="Disordered" evidence="7">
    <location>
        <begin position="40"/>
        <end position="67"/>
    </location>
</feature>
<accession>A0AAN6MZC6</accession>
<comment type="subunit">
    <text evidence="3">Monomer.</text>
</comment>
<name>A0AAN6MZC6_9PEZI</name>
<comment type="cofactor">
    <cofactor evidence="1">
        <name>[4Fe-4S] cluster</name>
        <dbReference type="ChEBI" id="CHEBI:49883"/>
    </cofactor>
</comment>
<feature type="compositionally biased region" description="Acidic residues" evidence="7">
    <location>
        <begin position="520"/>
        <end position="534"/>
    </location>
</feature>
<keyword evidence="4" id="KW-0411">Iron-sulfur</keyword>
<feature type="compositionally biased region" description="Polar residues" evidence="7">
    <location>
        <begin position="336"/>
        <end position="347"/>
    </location>
</feature>
<comment type="similarity">
    <text evidence="2">Belongs to the EXO5 family.</text>
</comment>
<keyword evidence="5" id="KW-0540">Nuclease</keyword>
<dbReference type="GO" id="GO:0005634">
    <property type="term" value="C:nucleus"/>
    <property type="evidence" value="ECO:0007669"/>
    <property type="project" value="TreeGrafter"/>
</dbReference>
<dbReference type="PANTHER" id="PTHR14464:SF4">
    <property type="entry name" value="EXONUCLEASE V"/>
    <property type="match status" value="1"/>
</dbReference>
<dbReference type="GO" id="GO:0036297">
    <property type="term" value="P:interstrand cross-link repair"/>
    <property type="evidence" value="ECO:0007669"/>
    <property type="project" value="TreeGrafter"/>
</dbReference>
<feature type="region of interest" description="Disordered" evidence="7">
    <location>
        <begin position="89"/>
        <end position="126"/>
    </location>
</feature>
<evidence type="ECO:0000256" key="5">
    <source>
        <dbReference type="ARBA" id="ARBA00022722"/>
    </source>
</evidence>
<feature type="compositionally biased region" description="Acidic residues" evidence="7">
    <location>
        <begin position="89"/>
        <end position="101"/>
    </location>
</feature>
<dbReference type="AlphaFoldDB" id="A0AAN6MZC6"/>
<dbReference type="GO" id="GO:0005739">
    <property type="term" value="C:mitochondrion"/>
    <property type="evidence" value="ECO:0007669"/>
    <property type="project" value="TreeGrafter"/>
</dbReference>
<evidence type="ECO:0000313" key="9">
    <source>
        <dbReference type="Proteomes" id="UP001303473"/>
    </source>
</evidence>
<evidence type="ECO:0000313" key="8">
    <source>
        <dbReference type="EMBL" id="KAK3934662.1"/>
    </source>
</evidence>
<feature type="region of interest" description="Disordered" evidence="7">
    <location>
        <begin position="617"/>
        <end position="640"/>
    </location>
</feature>
<evidence type="ECO:0000256" key="7">
    <source>
        <dbReference type="SAM" id="MobiDB-lite"/>
    </source>
</evidence>
<protein>
    <submittedName>
        <fullName evidence="8">Exonuclease V</fullName>
    </submittedName>
</protein>
<feature type="region of interest" description="Disordered" evidence="7">
    <location>
        <begin position="515"/>
        <end position="539"/>
    </location>
</feature>